<dbReference type="Pfam" id="PF00076">
    <property type="entry name" value="RRM_1"/>
    <property type="match status" value="1"/>
</dbReference>
<dbReference type="EMBL" id="HBGU01000347">
    <property type="protein sequence ID" value="CAD9388810.1"/>
    <property type="molecule type" value="Transcribed_RNA"/>
</dbReference>
<protein>
    <recommendedName>
        <fullName evidence="4">RRM domain-containing protein</fullName>
    </recommendedName>
</protein>
<organism evidence="5">
    <name type="scientific">Haptolina brevifila</name>
    <dbReference type="NCBI Taxonomy" id="156173"/>
    <lineage>
        <taxon>Eukaryota</taxon>
        <taxon>Haptista</taxon>
        <taxon>Haptophyta</taxon>
        <taxon>Prymnesiophyceae</taxon>
        <taxon>Prymnesiales</taxon>
        <taxon>Prymnesiaceae</taxon>
        <taxon>Haptolina</taxon>
    </lineage>
</organism>
<feature type="domain" description="RRM" evidence="4">
    <location>
        <begin position="49"/>
        <end position="111"/>
    </location>
</feature>
<keyword evidence="2 3" id="KW-0694">RNA-binding</keyword>
<evidence type="ECO:0000256" key="2">
    <source>
        <dbReference type="ARBA" id="ARBA00022884"/>
    </source>
</evidence>
<evidence type="ECO:0000256" key="1">
    <source>
        <dbReference type="ARBA" id="ARBA00022737"/>
    </source>
</evidence>
<proteinExistence type="predicted"/>
<dbReference type="Gene3D" id="3.30.70.330">
    <property type="match status" value="1"/>
</dbReference>
<dbReference type="InterPro" id="IPR000504">
    <property type="entry name" value="RRM_dom"/>
</dbReference>
<sequence length="229" mass="24676">MGAWSSVHVWDDRSNRPTFHPLASVVTDPSPCIPFCCTLMLLCLCPHAQDYFAKYGEIVDVVVMATGTGKTRHSRGFGFVTFALPESVEAVSQQRYHRIGDRSVEVKRALSRKECAAVPSAKDADKLVNTAGKWHPPAPAVGLPMQATCPSWPSGGVSFYDPGSGYVYGGWIANNTMANNTMAYSCASMNMVPQVPAGVPIYFGQAPPTYSPPHSPIMQAIPTMGGYVM</sequence>
<dbReference type="AlphaFoldDB" id="A0A7S2B7I9"/>
<dbReference type="SMART" id="SM00360">
    <property type="entry name" value="RRM"/>
    <property type="match status" value="1"/>
</dbReference>
<dbReference type="GO" id="GO:0003729">
    <property type="term" value="F:mRNA binding"/>
    <property type="evidence" value="ECO:0007669"/>
    <property type="project" value="TreeGrafter"/>
</dbReference>
<keyword evidence="1" id="KW-0677">Repeat</keyword>
<evidence type="ECO:0000256" key="3">
    <source>
        <dbReference type="PROSITE-ProRule" id="PRU00176"/>
    </source>
</evidence>
<reference evidence="5" key="1">
    <citation type="submission" date="2021-01" db="EMBL/GenBank/DDBJ databases">
        <authorList>
            <person name="Corre E."/>
            <person name="Pelletier E."/>
            <person name="Niang G."/>
            <person name="Scheremetjew M."/>
            <person name="Finn R."/>
            <person name="Kale V."/>
            <person name="Holt S."/>
            <person name="Cochrane G."/>
            <person name="Meng A."/>
            <person name="Brown T."/>
            <person name="Cohen L."/>
        </authorList>
    </citation>
    <scope>NUCLEOTIDE SEQUENCE</scope>
    <source>
        <strain evidence="5">UTEX LB 985</strain>
    </source>
</reference>
<dbReference type="PROSITE" id="PS50102">
    <property type="entry name" value="RRM"/>
    <property type="match status" value="1"/>
</dbReference>
<evidence type="ECO:0000259" key="4">
    <source>
        <dbReference type="PROSITE" id="PS50102"/>
    </source>
</evidence>
<dbReference type="InterPro" id="IPR035979">
    <property type="entry name" value="RBD_domain_sf"/>
</dbReference>
<accession>A0A7S2B7I9</accession>
<name>A0A7S2B7I9_9EUKA</name>
<dbReference type="PANTHER" id="PTHR48032">
    <property type="entry name" value="RNA-BINDING PROTEIN MUSASHI HOMOLOG RBP6"/>
    <property type="match status" value="1"/>
</dbReference>
<evidence type="ECO:0000313" key="5">
    <source>
        <dbReference type="EMBL" id="CAD9388810.1"/>
    </source>
</evidence>
<dbReference type="InterPro" id="IPR012677">
    <property type="entry name" value="Nucleotide-bd_a/b_plait_sf"/>
</dbReference>
<gene>
    <name evidence="5" type="ORF">CBRE1094_LOCUS193</name>
</gene>
<dbReference type="PANTHER" id="PTHR48032:SF6">
    <property type="entry name" value="RNA-BINDING (RRM_RBD_RNP MOTIFS) FAMILY PROTEIN"/>
    <property type="match status" value="1"/>
</dbReference>
<dbReference type="SUPFAM" id="SSF54928">
    <property type="entry name" value="RNA-binding domain, RBD"/>
    <property type="match status" value="1"/>
</dbReference>
<dbReference type="GO" id="GO:0006417">
    <property type="term" value="P:regulation of translation"/>
    <property type="evidence" value="ECO:0007669"/>
    <property type="project" value="TreeGrafter"/>
</dbReference>